<protein>
    <submittedName>
        <fullName evidence="1">Uncharacterized protein</fullName>
    </submittedName>
</protein>
<dbReference type="AlphaFoldDB" id="A0AAE9Z2J1"/>
<organism evidence="1 2">
    <name type="scientific">Thalassomonas viridans</name>
    <dbReference type="NCBI Taxonomy" id="137584"/>
    <lineage>
        <taxon>Bacteria</taxon>
        <taxon>Pseudomonadati</taxon>
        <taxon>Pseudomonadota</taxon>
        <taxon>Gammaproteobacteria</taxon>
        <taxon>Alteromonadales</taxon>
        <taxon>Colwelliaceae</taxon>
        <taxon>Thalassomonas</taxon>
    </lineage>
</organism>
<dbReference type="Proteomes" id="UP000032352">
    <property type="component" value="Chromosome"/>
</dbReference>
<sequence length="47" mass="5457">MSQLIKMINELLDKQPEQTALVCNYQDNYYGDQLCTRDISRIPHADA</sequence>
<dbReference type="RefSeq" id="WP_161797868.1">
    <property type="nucleotide sequence ID" value="NZ_CP059733.1"/>
</dbReference>
<name>A0AAE9Z2J1_9GAMM</name>
<evidence type="ECO:0000313" key="1">
    <source>
        <dbReference type="EMBL" id="WDE04865.1"/>
    </source>
</evidence>
<accession>A0AAE9Z2J1</accession>
<reference evidence="1 2" key="2">
    <citation type="journal article" date="2022" name="Mar. Drugs">
        <title>Bioassay-Guided Fractionation Leads to the Detection of Cholic Acid Generated by the Rare Thalassomonas sp.</title>
        <authorList>
            <person name="Pheiffer F."/>
            <person name="Schneider Y.K."/>
            <person name="Hansen E.H."/>
            <person name="Andersen J.H."/>
            <person name="Isaksson J."/>
            <person name="Busche T."/>
            <person name="R C."/>
            <person name="Kalinowski J."/>
            <person name="Zyl L.V."/>
            <person name="Trindade M."/>
        </authorList>
    </citation>
    <scope>NUCLEOTIDE SEQUENCE [LARGE SCALE GENOMIC DNA]</scope>
    <source>
        <strain evidence="1 2">XOM25</strain>
    </source>
</reference>
<reference evidence="1 2" key="1">
    <citation type="journal article" date="2015" name="Genome Announc.">
        <title>Draft Genome Sequences of Marine Isolates of Thalassomonas viridans and Thalassomonas actiniarum.</title>
        <authorList>
            <person name="Olonade I."/>
            <person name="van Zyl L.J."/>
            <person name="Trindade M."/>
        </authorList>
    </citation>
    <scope>NUCLEOTIDE SEQUENCE [LARGE SCALE GENOMIC DNA]</scope>
    <source>
        <strain evidence="1 2">XOM25</strain>
    </source>
</reference>
<gene>
    <name evidence="1" type="ORF">SG34_026735</name>
</gene>
<evidence type="ECO:0000313" key="2">
    <source>
        <dbReference type="Proteomes" id="UP000032352"/>
    </source>
</evidence>
<keyword evidence="2" id="KW-1185">Reference proteome</keyword>
<dbReference type="KEGG" id="tvd:SG34_026735"/>
<proteinExistence type="predicted"/>
<dbReference type="EMBL" id="CP059733">
    <property type="protein sequence ID" value="WDE04865.1"/>
    <property type="molecule type" value="Genomic_DNA"/>
</dbReference>